<proteinExistence type="predicted"/>
<feature type="transmembrane region" description="Helical" evidence="1">
    <location>
        <begin position="247"/>
        <end position="264"/>
    </location>
</feature>
<dbReference type="RefSeq" id="WP_244639252.1">
    <property type="nucleotide sequence ID" value="NZ_BMIQ01000001.1"/>
</dbReference>
<feature type="transmembrane region" description="Helical" evidence="1">
    <location>
        <begin position="184"/>
        <end position="203"/>
    </location>
</feature>
<comment type="caution">
    <text evidence="3">The sequence shown here is derived from an EMBL/GenBank/DDBJ whole genome shotgun (WGS) entry which is preliminary data.</text>
</comment>
<keyword evidence="1" id="KW-1133">Transmembrane helix</keyword>
<dbReference type="EMBL" id="BMIQ01000001">
    <property type="protein sequence ID" value="GGD86758.1"/>
    <property type="molecule type" value="Genomic_DNA"/>
</dbReference>
<dbReference type="Pfam" id="PF00892">
    <property type="entry name" value="EamA"/>
    <property type="match status" value="2"/>
</dbReference>
<feature type="transmembrane region" description="Helical" evidence="1">
    <location>
        <begin position="41"/>
        <end position="61"/>
    </location>
</feature>
<feature type="transmembrane region" description="Helical" evidence="1">
    <location>
        <begin position="215"/>
        <end position="235"/>
    </location>
</feature>
<keyword evidence="1" id="KW-0812">Transmembrane</keyword>
<sequence length="304" mass="31906">MPSSSPSSASGNLRACLFMLVAMAGFVVNDTCTKLAIADVTAPQIMAIRSLFTVALLLAVAGLRGELHSPRRLAHPVLALRTLADIGATITYIVALGHMPLANASAIFQALPLVMTIGAALFFGEPVGWRRWLAIAVGFVGVVVIVRPGAEGFTVYSILVLLCVLCSAARDLLTRRLPGRMPSLLISAVTAGAVSVSGWLLTPAWGWQPVLARDYAIFATASVAIAVGYVCVVEAMRCGDIGFVSPFRYAILVFAIGMGLLVFGDIPDPTTLLGAAIVVGSGGYSIYRERVRGRPISAGRAQVH</sequence>
<name>A0A917E0Z9_9HYPH</name>
<reference evidence="3" key="2">
    <citation type="submission" date="2020-09" db="EMBL/GenBank/DDBJ databases">
        <authorList>
            <person name="Sun Q."/>
            <person name="Zhou Y."/>
        </authorList>
    </citation>
    <scope>NUCLEOTIDE SEQUENCE</scope>
    <source>
        <strain evidence="3">CGMCC 1.15367</strain>
    </source>
</reference>
<feature type="transmembrane region" description="Helical" evidence="1">
    <location>
        <begin position="101"/>
        <end position="124"/>
    </location>
</feature>
<dbReference type="InterPro" id="IPR000620">
    <property type="entry name" value="EamA_dom"/>
</dbReference>
<feature type="domain" description="EamA" evidence="2">
    <location>
        <begin position="14"/>
        <end position="146"/>
    </location>
</feature>
<evidence type="ECO:0000256" key="1">
    <source>
        <dbReference type="SAM" id="Phobius"/>
    </source>
</evidence>
<reference evidence="3" key="1">
    <citation type="journal article" date="2014" name="Int. J. Syst. Evol. Microbiol.">
        <title>Complete genome sequence of Corynebacterium casei LMG S-19264T (=DSM 44701T), isolated from a smear-ripened cheese.</title>
        <authorList>
            <consortium name="US DOE Joint Genome Institute (JGI-PGF)"/>
            <person name="Walter F."/>
            <person name="Albersmeier A."/>
            <person name="Kalinowski J."/>
            <person name="Ruckert C."/>
        </authorList>
    </citation>
    <scope>NUCLEOTIDE SEQUENCE</scope>
    <source>
        <strain evidence="3">CGMCC 1.15367</strain>
    </source>
</reference>
<feature type="transmembrane region" description="Helical" evidence="1">
    <location>
        <begin position="270"/>
        <end position="287"/>
    </location>
</feature>
<feature type="transmembrane region" description="Helical" evidence="1">
    <location>
        <begin position="131"/>
        <end position="147"/>
    </location>
</feature>
<feature type="domain" description="EamA" evidence="2">
    <location>
        <begin position="158"/>
        <end position="280"/>
    </location>
</feature>
<protein>
    <submittedName>
        <fullName evidence="3">Membrane protein</fullName>
    </submittedName>
</protein>
<dbReference type="PANTHER" id="PTHR22911:SF135">
    <property type="entry name" value="BLR4310 PROTEIN"/>
    <property type="match status" value="1"/>
</dbReference>
<feature type="transmembrane region" description="Helical" evidence="1">
    <location>
        <begin position="73"/>
        <end position="95"/>
    </location>
</feature>
<evidence type="ECO:0000259" key="2">
    <source>
        <dbReference type="Pfam" id="PF00892"/>
    </source>
</evidence>
<dbReference type="AlphaFoldDB" id="A0A917E0Z9"/>
<dbReference type="InterPro" id="IPR037185">
    <property type="entry name" value="EmrE-like"/>
</dbReference>
<dbReference type="Gene3D" id="1.10.3730.20">
    <property type="match status" value="1"/>
</dbReference>
<feature type="transmembrane region" description="Helical" evidence="1">
    <location>
        <begin position="153"/>
        <end position="172"/>
    </location>
</feature>
<organism evidence="3 4">
    <name type="scientific">Aureimonas endophytica</name>
    <dbReference type="NCBI Taxonomy" id="2027858"/>
    <lineage>
        <taxon>Bacteria</taxon>
        <taxon>Pseudomonadati</taxon>
        <taxon>Pseudomonadota</taxon>
        <taxon>Alphaproteobacteria</taxon>
        <taxon>Hyphomicrobiales</taxon>
        <taxon>Aurantimonadaceae</taxon>
        <taxon>Aureimonas</taxon>
    </lineage>
</organism>
<keyword evidence="4" id="KW-1185">Reference proteome</keyword>
<keyword evidence="1" id="KW-0472">Membrane</keyword>
<feature type="transmembrane region" description="Helical" evidence="1">
    <location>
        <begin position="12"/>
        <end position="29"/>
    </location>
</feature>
<dbReference type="GO" id="GO:0016020">
    <property type="term" value="C:membrane"/>
    <property type="evidence" value="ECO:0007669"/>
    <property type="project" value="InterPro"/>
</dbReference>
<gene>
    <name evidence="3" type="ORF">GCM10011390_01700</name>
</gene>
<accession>A0A917E0Z9</accession>
<evidence type="ECO:0000313" key="3">
    <source>
        <dbReference type="EMBL" id="GGD86758.1"/>
    </source>
</evidence>
<dbReference type="Proteomes" id="UP000644699">
    <property type="component" value="Unassembled WGS sequence"/>
</dbReference>
<dbReference type="PANTHER" id="PTHR22911">
    <property type="entry name" value="ACYL-MALONYL CONDENSING ENZYME-RELATED"/>
    <property type="match status" value="1"/>
</dbReference>
<dbReference type="SUPFAM" id="SSF103481">
    <property type="entry name" value="Multidrug resistance efflux transporter EmrE"/>
    <property type="match status" value="2"/>
</dbReference>
<evidence type="ECO:0000313" key="4">
    <source>
        <dbReference type="Proteomes" id="UP000644699"/>
    </source>
</evidence>